<feature type="compositionally biased region" description="Low complexity" evidence="1">
    <location>
        <begin position="88"/>
        <end position="102"/>
    </location>
</feature>
<keyword evidence="4" id="KW-1185">Reference proteome</keyword>
<protein>
    <submittedName>
        <fullName evidence="3">Uncharacterized protein</fullName>
    </submittedName>
</protein>
<comment type="caution">
    <text evidence="3">The sequence shown here is derived from an EMBL/GenBank/DDBJ whole genome shotgun (WGS) entry which is preliminary data.</text>
</comment>
<evidence type="ECO:0000313" key="4">
    <source>
        <dbReference type="Proteomes" id="UP001215598"/>
    </source>
</evidence>
<feature type="compositionally biased region" description="Polar residues" evidence="1">
    <location>
        <begin position="26"/>
        <end position="35"/>
    </location>
</feature>
<feature type="region of interest" description="Disordered" evidence="1">
    <location>
        <begin position="88"/>
        <end position="110"/>
    </location>
</feature>
<sequence length="971" mass="103932">MDFMAKLRAAAAQMAQAQAQAPYAPNSFSTPSSTLPPAATGPISSSATSIPSATLAARVASSSSSSASSSRALPSFAVPHTSLRYGSSSLSQSSTSAIPSTLRTPASSSTAAVLSTRASSVLGASSTRAVPATPVFQPPFRYTSLLNPSSSSKQAGAPSSSSKPADTIFIPYTPNAAKPVKKKAKKNKGKSDENGVASTSSAKKRKASNGAQMDSEPRPKRAKLADEAPAMVSMDDDNEDSVVVKQKSGPARYTKGQRRAKADQVLETRRVRREGKEKTGLVLSDHDKKIAVDYLAQELQSLLEQQQDVTAAITIANADSTSVIAAVDAVRRVRQQLAHSPIPLLDTHLLNFLDAYAQDPLHLKMEDWVDSGILVEDLGQIEPNGIARSYIRVAEIPSDHVLNIIGGKMYSRPADIPWIALVLWAHGIPQDQVLEAVKSAIEYYGLDFEALREPLRRLFTSRHSFSSHPSSLTLTNPGITIENTPLARLQQELLAKGHSRFHHLSKHLTWKAYHLPTADVAAPGGVLDFRRNPDIGRREALTVNAGRGLVLNTTPGVSAPFVSLAGTEKEQASGVGKEKVPFSAGLFATWRARARRTSYTHASPTPFVQTCATPRSGCPFPETKSATSIMYEARVVRPFVLAKEPTLALANIHDVLRCVSGPLLVFNDIYHGIGSLPFLVFIVTGSLTYAAYCIYQKYHIALHYARAALNNIWHSVQVPRSDVVSKNASPDRTCMRPPRSPLHPRLGNDLEDVGILSTSDPGPSSGSLLHFRDTVFTKAIPSSTISSVPIDPNSTHIPPVHPPINRNTLKELDLDVIIRNPPLCHDLLFDPGLQLRSSSAPRPRVKACPRRCLHDRHALQNIVEGGRDIAVGAGQGAAGVARGVAARDSDRAAGPVRSAAAAGVDVDVASVSATRAAECMELGCLPPEMANDWILASATAKSAADPYFLEARAIYTQVRGCETLATVATRT</sequence>
<evidence type="ECO:0000313" key="3">
    <source>
        <dbReference type="EMBL" id="KAJ7724831.1"/>
    </source>
</evidence>
<keyword evidence="2" id="KW-0812">Transmembrane</keyword>
<accession>A0AAD7HNK2</accession>
<evidence type="ECO:0000256" key="1">
    <source>
        <dbReference type="SAM" id="MobiDB-lite"/>
    </source>
</evidence>
<feature type="compositionally biased region" description="Basic and acidic residues" evidence="1">
    <location>
        <begin position="215"/>
        <end position="226"/>
    </location>
</feature>
<feature type="compositionally biased region" description="Basic residues" evidence="1">
    <location>
        <begin position="179"/>
        <end position="188"/>
    </location>
</feature>
<feature type="region of interest" description="Disordered" evidence="1">
    <location>
        <begin position="20"/>
        <end position="48"/>
    </location>
</feature>
<keyword evidence="2" id="KW-0472">Membrane</keyword>
<dbReference type="EMBL" id="JARKIB010000198">
    <property type="protein sequence ID" value="KAJ7724831.1"/>
    <property type="molecule type" value="Genomic_DNA"/>
</dbReference>
<feature type="transmembrane region" description="Helical" evidence="2">
    <location>
        <begin position="676"/>
        <end position="695"/>
    </location>
</feature>
<reference evidence="3" key="1">
    <citation type="submission" date="2023-03" db="EMBL/GenBank/DDBJ databases">
        <title>Massive genome expansion in bonnet fungi (Mycena s.s.) driven by repeated elements and novel gene families across ecological guilds.</title>
        <authorList>
            <consortium name="Lawrence Berkeley National Laboratory"/>
            <person name="Harder C.B."/>
            <person name="Miyauchi S."/>
            <person name="Viragh M."/>
            <person name="Kuo A."/>
            <person name="Thoen E."/>
            <person name="Andreopoulos B."/>
            <person name="Lu D."/>
            <person name="Skrede I."/>
            <person name="Drula E."/>
            <person name="Henrissat B."/>
            <person name="Morin E."/>
            <person name="Kohler A."/>
            <person name="Barry K."/>
            <person name="LaButti K."/>
            <person name="Morin E."/>
            <person name="Salamov A."/>
            <person name="Lipzen A."/>
            <person name="Mereny Z."/>
            <person name="Hegedus B."/>
            <person name="Baldrian P."/>
            <person name="Stursova M."/>
            <person name="Weitz H."/>
            <person name="Taylor A."/>
            <person name="Grigoriev I.V."/>
            <person name="Nagy L.G."/>
            <person name="Martin F."/>
            <person name="Kauserud H."/>
        </authorList>
    </citation>
    <scope>NUCLEOTIDE SEQUENCE</scope>
    <source>
        <strain evidence="3">CBHHK182m</strain>
    </source>
</reference>
<feature type="compositionally biased region" description="Low complexity" evidence="1">
    <location>
        <begin position="36"/>
        <end position="48"/>
    </location>
</feature>
<organism evidence="3 4">
    <name type="scientific">Mycena metata</name>
    <dbReference type="NCBI Taxonomy" id="1033252"/>
    <lineage>
        <taxon>Eukaryota</taxon>
        <taxon>Fungi</taxon>
        <taxon>Dikarya</taxon>
        <taxon>Basidiomycota</taxon>
        <taxon>Agaricomycotina</taxon>
        <taxon>Agaricomycetes</taxon>
        <taxon>Agaricomycetidae</taxon>
        <taxon>Agaricales</taxon>
        <taxon>Marasmiineae</taxon>
        <taxon>Mycenaceae</taxon>
        <taxon>Mycena</taxon>
    </lineage>
</organism>
<keyword evidence="2" id="KW-1133">Transmembrane helix</keyword>
<evidence type="ECO:0000256" key="2">
    <source>
        <dbReference type="SAM" id="Phobius"/>
    </source>
</evidence>
<feature type="region of interest" description="Disordered" evidence="1">
    <location>
        <begin position="147"/>
        <end position="226"/>
    </location>
</feature>
<gene>
    <name evidence="3" type="ORF">B0H16DRAFT_1736406</name>
</gene>
<dbReference type="AlphaFoldDB" id="A0AAD7HNK2"/>
<proteinExistence type="predicted"/>
<dbReference type="Proteomes" id="UP001215598">
    <property type="component" value="Unassembled WGS sequence"/>
</dbReference>
<name>A0AAD7HNK2_9AGAR</name>
<feature type="compositionally biased region" description="Low complexity" evidence="1">
    <location>
        <begin position="148"/>
        <end position="165"/>
    </location>
</feature>